<dbReference type="AlphaFoldDB" id="A0A1N7LGJ2"/>
<reference evidence="2" key="1">
    <citation type="submission" date="2017-01" db="EMBL/GenBank/DDBJ databases">
        <authorList>
            <person name="Varghese N."/>
            <person name="Submissions S."/>
        </authorList>
    </citation>
    <scope>NUCLEOTIDE SEQUENCE [LARGE SCALE GENOMIC DNA]</scope>
    <source>
        <strain evidence="2">DSM 19945</strain>
    </source>
</reference>
<dbReference type="InterPro" id="IPR021274">
    <property type="entry name" value="DUF2853"/>
</dbReference>
<keyword evidence="2" id="KW-1185">Reference proteome</keyword>
<organism evidence="1 2">
    <name type="scientific">Rhodobacter aestuarii</name>
    <dbReference type="NCBI Taxonomy" id="453582"/>
    <lineage>
        <taxon>Bacteria</taxon>
        <taxon>Pseudomonadati</taxon>
        <taxon>Pseudomonadota</taxon>
        <taxon>Alphaproteobacteria</taxon>
        <taxon>Rhodobacterales</taxon>
        <taxon>Rhodobacter group</taxon>
        <taxon>Rhodobacter</taxon>
    </lineage>
</organism>
<dbReference type="Pfam" id="PF11015">
    <property type="entry name" value="DUF2853"/>
    <property type="match status" value="1"/>
</dbReference>
<evidence type="ECO:0000313" key="2">
    <source>
        <dbReference type="Proteomes" id="UP000186221"/>
    </source>
</evidence>
<dbReference type="Gene3D" id="1.10.238.120">
    <property type="entry name" value="Jann4075-like"/>
    <property type="match status" value="1"/>
</dbReference>
<evidence type="ECO:0008006" key="3">
    <source>
        <dbReference type="Google" id="ProtNLM"/>
    </source>
</evidence>
<dbReference type="EMBL" id="FTOG01000004">
    <property type="protein sequence ID" value="SIS72935.1"/>
    <property type="molecule type" value="Genomic_DNA"/>
</dbReference>
<sequence>MGKRDELIAKYAEDLKSKCGIEPDMDLLTKVTIGCGPAIYSADAETVAATQKEELDTVRKNFLVKKLGLKDGPKLDDAIDAVIEIYGRSERNKYRAVVYYMLVKHFRKEAVYA</sequence>
<dbReference type="Proteomes" id="UP000186221">
    <property type="component" value="Unassembled WGS sequence"/>
</dbReference>
<dbReference type="OrthoDB" id="9812542at2"/>
<protein>
    <recommendedName>
        <fullName evidence="3">DUF2853 domain-containing protein</fullName>
    </recommendedName>
</protein>
<name>A0A1N7LGJ2_9RHOB</name>
<proteinExistence type="predicted"/>
<dbReference type="InterPro" id="IPR023154">
    <property type="entry name" value="Jann4075-like_sf"/>
</dbReference>
<dbReference type="RefSeq" id="WP_076484333.1">
    <property type="nucleotide sequence ID" value="NZ_FTOG01000004.1"/>
</dbReference>
<gene>
    <name evidence="1" type="ORF">SAMN05421580_10464</name>
</gene>
<evidence type="ECO:0000313" key="1">
    <source>
        <dbReference type="EMBL" id="SIS72935.1"/>
    </source>
</evidence>
<dbReference type="STRING" id="453582.SAMN05421580_10464"/>
<dbReference type="SUPFAM" id="SSF158587">
    <property type="entry name" value="Jann4075-like"/>
    <property type="match status" value="1"/>
</dbReference>
<accession>A0A1N7LGJ2</accession>